<gene>
    <name evidence="2" type="ORF">AEth_00522</name>
</gene>
<dbReference type="AlphaFoldDB" id="A0A8B3S2L0"/>
<evidence type="ECO:0000313" key="3">
    <source>
        <dbReference type="Proteomes" id="UP000291831"/>
    </source>
</evidence>
<evidence type="ECO:0000313" key="2">
    <source>
        <dbReference type="EMBL" id="RZB32199.1"/>
    </source>
</evidence>
<keyword evidence="1" id="KW-1133">Transmembrane helix</keyword>
<protein>
    <submittedName>
        <fullName evidence="2">Uncharacterized protein</fullName>
    </submittedName>
</protein>
<evidence type="ECO:0000256" key="1">
    <source>
        <dbReference type="SAM" id="Phobius"/>
    </source>
</evidence>
<dbReference type="Proteomes" id="UP000291831">
    <property type="component" value="Unassembled WGS sequence"/>
</dbReference>
<dbReference type="EMBL" id="RPGO01000009">
    <property type="protein sequence ID" value="RZB32199.1"/>
    <property type="molecule type" value="Genomic_DNA"/>
</dbReference>
<keyword evidence="1" id="KW-0812">Transmembrane</keyword>
<sequence length="101" mass="11887">MLVAFELSLISIMLAVRTTNPLDIDIKYILTVFYIVVILMSILALYIIYHTVKMVPKMETWRDIRSKIIYGTMTDSNEIRERCEEAGVFRQKPENKIVRFI</sequence>
<keyword evidence="1" id="KW-0472">Membrane</keyword>
<proteinExistence type="predicted"/>
<accession>A0A8B3S2L0</accession>
<reference evidence="3" key="1">
    <citation type="submission" date="2019-01" db="EMBL/GenBank/DDBJ databases">
        <title>Anaerobic oxidation of ethane by archaea from a marine hydrocarbon seep.</title>
        <authorList>
            <person name="Musat F."/>
        </authorList>
    </citation>
    <scope>NUCLEOTIDE SEQUENCE [LARGE SCALE GENOMIC DNA]</scope>
</reference>
<name>A0A8B3S2L0_9EURY</name>
<comment type="caution">
    <text evidence="2">The sequence shown here is derived from an EMBL/GenBank/DDBJ whole genome shotgun (WGS) entry which is preliminary data.</text>
</comment>
<organism evidence="2 3">
    <name type="scientific">Candidatus Argoarchaeum ethanivorans</name>
    <dbReference type="NCBI Taxonomy" id="2608793"/>
    <lineage>
        <taxon>Archaea</taxon>
        <taxon>Methanobacteriati</taxon>
        <taxon>Methanobacteriota</taxon>
        <taxon>Stenosarchaea group</taxon>
        <taxon>Methanomicrobia</taxon>
        <taxon>Methanosarcinales</taxon>
        <taxon>Methanosarcinales incertae sedis</taxon>
        <taxon>GOM Arc I cluster</taxon>
        <taxon>Candidatus Argoarchaeum</taxon>
    </lineage>
</organism>
<feature type="transmembrane region" description="Helical" evidence="1">
    <location>
        <begin position="28"/>
        <end position="49"/>
    </location>
</feature>